<comment type="caution">
    <text evidence="7">The sequence shown here is derived from an EMBL/GenBank/DDBJ whole genome shotgun (WGS) entry which is preliminary data.</text>
</comment>
<dbReference type="InterPro" id="IPR017884">
    <property type="entry name" value="SANT_dom"/>
</dbReference>
<dbReference type="Gene3D" id="1.10.510.10">
    <property type="entry name" value="Transferase(Phosphotransferase) domain 1"/>
    <property type="match status" value="1"/>
</dbReference>
<dbReference type="InterPro" id="IPR017930">
    <property type="entry name" value="Myb_dom"/>
</dbReference>
<dbReference type="PROSITE" id="PS51293">
    <property type="entry name" value="SANT"/>
    <property type="match status" value="1"/>
</dbReference>
<dbReference type="InterPro" id="IPR000719">
    <property type="entry name" value="Prot_kinase_dom"/>
</dbReference>
<dbReference type="PROSITE" id="PS50011">
    <property type="entry name" value="PROTEIN_KINASE_DOM"/>
    <property type="match status" value="1"/>
</dbReference>
<proteinExistence type="predicted"/>
<dbReference type="PROSITE" id="PS00108">
    <property type="entry name" value="PROTEIN_KINASE_ST"/>
    <property type="match status" value="1"/>
</dbReference>
<dbReference type="CDD" id="cd00167">
    <property type="entry name" value="SANT"/>
    <property type="match status" value="1"/>
</dbReference>
<dbReference type="SUPFAM" id="SSF56112">
    <property type="entry name" value="Protein kinase-like (PK-like)"/>
    <property type="match status" value="1"/>
</dbReference>
<dbReference type="PROSITE" id="PS50090">
    <property type="entry name" value="MYB_LIKE"/>
    <property type="match status" value="1"/>
</dbReference>
<accession>A0ABR2L2N7</accession>
<dbReference type="PROSITE" id="PS51294">
    <property type="entry name" value="HTH_MYB"/>
    <property type="match status" value="1"/>
</dbReference>
<evidence type="ECO:0000256" key="2">
    <source>
        <dbReference type="ARBA" id="ARBA00022840"/>
    </source>
</evidence>
<feature type="domain" description="Myb-like" evidence="4">
    <location>
        <begin position="50"/>
        <end position="99"/>
    </location>
</feature>
<dbReference type="SMART" id="SM00220">
    <property type="entry name" value="S_TKc"/>
    <property type="match status" value="1"/>
</dbReference>
<feature type="domain" description="Protein kinase" evidence="3">
    <location>
        <begin position="168"/>
        <end position="412"/>
    </location>
</feature>
<evidence type="ECO:0000259" key="3">
    <source>
        <dbReference type="PROSITE" id="PS50011"/>
    </source>
</evidence>
<evidence type="ECO:0000313" key="8">
    <source>
        <dbReference type="Proteomes" id="UP001470230"/>
    </source>
</evidence>
<dbReference type="InterPro" id="IPR008271">
    <property type="entry name" value="Ser/Thr_kinase_AS"/>
</dbReference>
<evidence type="ECO:0000259" key="5">
    <source>
        <dbReference type="PROSITE" id="PS51293"/>
    </source>
</evidence>
<dbReference type="Proteomes" id="UP001470230">
    <property type="component" value="Unassembled WGS sequence"/>
</dbReference>
<feature type="domain" description="HTH myb-type" evidence="6">
    <location>
        <begin position="57"/>
        <end position="103"/>
    </location>
</feature>
<feature type="domain" description="SANT" evidence="5">
    <location>
        <begin position="53"/>
        <end position="103"/>
    </location>
</feature>
<dbReference type="InterPro" id="IPR001005">
    <property type="entry name" value="SANT/Myb"/>
</dbReference>
<keyword evidence="7" id="KW-0418">Kinase</keyword>
<dbReference type="InterPro" id="IPR011009">
    <property type="entry name" value="Kinase-like_dom_sf"/>
</dbReference>
<sequence>MQPRIPFTEEQKQNIAFCVINKHMEFSEIAKQYPDRTVREIREEYEYHIKNDQSFNSWTEQEDVLLKDYNEIHGQNWDLISKLLGRTPNEVITRYNLLKKYEHTQNTIPIQKDPIQISREISNTLNPPQRGIDTEINSSEIDHQMAAELARCLENGYHSDTEFIYNGYTFTKPIQEGGTSYTKECFDCSGNVYVAKIMKMNQKNIKRDQILNEIALMQELNHPNILKCIDYFLTPDNQYMIIILDKCERDLFSAVYFDSLTPKEKQQFFFQICGAVKYIHMNNIAHRDLKIENILLLKNIIKLADFGFAIKNPPIEELHYGTQIYWPPEAFEGKKVDAFKADIYALGIIAYLLATSDEDFYKIKDISIIKRRAMNGFPINQNDELQSIAKQLTAIDPDERQKNFISLCKKIFG</sequence>
<name>A0ABR2L2N7_9EUKA</name>
<dbReference type="PANTHER" id="PTHR24346">
    <property type="entry name" value="MAP/MICROTUBULE AFFINITY-REGULATING KINASE"/>
    <property type="match status" value="1"/>
</dbReference>
<dbReference type="Pfam" id="PF00069">
    <property type="entry name" value="Pkinase"/>
    <property type="match status" value="1"/>
</dbReference>
<evidence type="ECO:0000259" key="4">
    <source>
        <dbReference type="PROSITE" id="PS50090"/>
    </source>
</evidence>
<keyword evidence="1" id="KW-0547">Nucleotide-binding</keyword>
<dbReference type="GO" id="GO:0016301">
    <property type="term" value="F:kinase activity"/>
    <property type="evidence" value="ECO:0007669"/>
    <property type="project" value="UniProtKB-KW"/>
</dbReference>
<dbReference type="SUPFAM" id="SSF46689">
    <property type="entry name" value="Homeodomain-like"/>
    <property type="match status" value="1"/>
</dbReference>
<evidence type="ECO:0000259" key="6">
    <source>
        <dbReference type="PROSITE" id="PS51294"/>
    </source>
</evidence>
<dbReference type="PANTHER" id="PTHR24346:SF42">
    <property type="entry name" value="SERINE_THREONINE-PROTEIN KINASE SIK3"/>
    <property type="match status" value="1"/>
</dbReference>
<evidence type="ECO:0000313" key="7">
    <source>
        <dbReference type="EMBL" id="KAK8897629.1"/>
    </source>
</evidence>
<dbReference type="Pfam" id="PF00249">
    <property type="entry name" value="Myb_DNA-binding"/>
    <property type="match status" value="1"/>
</dbReference>
<reference evidence="7 8" key="1">
    <citation type="submission" date="2024-04" db="EMBL/GenBank/DDBJ databases">
        <title>Tritrichomonas musculus Genome.</title>
        <authorList>
            <person name="Alves-Ferreira E."/>
            <person name="Grigg M."/>
            <person name="Lorenzi H."/>
            <person name="Galac M."/>
        </authorList>
    </citation>
    <scope>NUCLEOTIDE SEQUENCE [LARGE SCALE GENOMIC DNA]</scope>
    <source>
        <strain evidence="7 8">EAF2021</strain>
    </source>
</reference>
<keyword evidence="8" id="KW-1185">Reference proteome</keyword>
<dbReference type="EMBL" id="JAPFFF010000002">
    <property type="protein sequence ID" value="KAK8897629.1"/>
    <property type="molecule type" value="Genomic_DNA"/>
</dbReference>
<dbReference type="Gene3D" id="1.10.10.60">
    <property type="entry name" value="Homeodomain-like"/>
    <property type="match status" value="1"/>
</dbReference>
<gene>
    <name evidence="7" type="ORF">M9Y10_015592</name>
</gene>
<organism evidence="7 8">
    <name type="scientific">Tritrichomonas musculus</name>
    <dbReference type="NCBI Taxonomy" id="1915356"/>
    <lineage>
        <taxon>Eukaryota</taxon>
        <taxon>Metamonada</taxon>
        <taxon>Parabasalia</taxon>
        <taxon>Tritrichomonadida</taxon>
        <taxon>Tritrichomonadidae</taxon>
        <taxon>Tritrichomonas</taxon>
    </lineage>
</organism>
<keyword evidence="7" id="KW-0808">Transferase</keyword>
<evidence type="ECO:0000256" key="1">
    <source>
        <dbReference type="ARBA" id="ARBA00022741"/>
    </source>
</evidence>
<protein>
    <submittedName>
        <fullName evidence="7">Serine/threonine-protein kinase sik2</fullName>
    </submittedName>
</protein>
<keyword evidence="2" id="KW-0067">ATP-binding</keyword>
<dbReference type="SMART" id="SM00717">
    <property type="entry name" value="SANT"/>
    <property type="match status" value="2"/>
</dbReference>
<dbReference type="InterPro" id="IPR009057">
    <property type="entry name" value="Homeodomain-like_sf"/>
</dbReference>